<evidence type="ECO:0000313" key="3">
    <source>
        <dbReference type="Proteomes" id="UP001434337"/>
    </source>
</evidence>
<dbReference type="InterPro" id="IPR036291">
    <property type="entry name" value="NAD(P)-bd_dom_sf"/>
</dbReference>
<dbReference type="InterPro" id="IPR001509">
    <property type="entry name" value="Epimerase_deHydtase"/>
</dbReference>
<evidence type="ECO:0000313" key="2">
    <source>
        <dbReference type="EMBL" id="WZX00284.1"/>
    </source>
</evidence>
<feature type="domain" description="NAD-dependent epimerase/dehydratase" evidence="1">
    <location>
        <begin position="30"/>
        <end position="197"/>
    </location>
</feature>
<sequence>MPTTEAALEEQLSAPSDAVAAALASTTGDIVVLGAGGKVGPTLCRMLRRALDAAGSPRRVLAISRWSDADVRDRLTRWGVEPVTADLADPDAWAGLPDAGAVFFLAGNKFGSTGNQHLTWWMNAVVPGLAASRYRGVPTVVYSSGNVYPFVPPHSGGCSETDPVGPVGTYAQSCLAREQAFAHAAAQWGTPVAIYRLNYAVELRYGVLADIAGKVASGAEVDVTMGAVNVVWQRDSTEWSIRLLEHAAPEPFVLNGTGPETASTRRLAEQFAALLGREAHIVGTEAPEALLSDASRCHALFGYPTVGLAQARAWTAAWIAAGGRQLGKATKFQTRDGRF</sequence>
<organism evidence="2 3">
    <name type="scientific">Propioniciclava soli</name>
    <dbReference type="NCBI Taxonomy" id="2775081"/>
    <lineage>
        <taxon>Bacteria</taxon>
        <taxon>Bacillati</taxon>
        <taxon>Actinomycetota</taxon>
        <taxon>Actinomycetes</taxon>
        <taxon>Propionibacteriales</taxon>
        <taxon>Propionibacteriaceae</taxon>
        <taxon>Propioniciclava</taxon>
    </lineage>
</organism>
<proteinExistence type="predicted"/>
<dbReference type="EMBL" id="CP115965">
    <property type="protein sequence ID" value="WZX00284.1"/>
    <property type="molecule type" value="Genomic_DNA"/>
</dbReference>
<keyword evidence="3" id="KW-1185">Reference proteome</keyword>
<dbReference type="Pfam" id="PF01370">
    <property type="entry name" value="Epimerase"/>
    <property type="match status" value="1"/>
</dbReference>
<protein>
    <submittedName>
        <fullName evidence="2">NAD(P)-dependent oxidoreductase</fullName>
    </submittedName>
</protein>
<accession>A0ABZ3CBW8</accession>
<dbReference type="SUPFAM" id="SSF51735">
    <property type="entry name" value="NAD(P)-binding Rossmann-fold domains"/>
    <property type="match status" value="1"/>
</dbReference>
<dbReference type="Proteomes" id="UP001434337">
    <property type="component" value="Chromosome"/>
</dbReference>
<name>A0ABZ3CBW8_9ACTN</name>
<gene>
    <name evidence="2" type="ORF">PCC79_06725</name>
</gene>
<evidence type="ECO:0000259" key="1">
    <source>
        <dbReference type="Pfam" id="PF01370"/>
    </source>
</evidence>
<dbReference type="Gene3D" id="3.40.50.720">
    <property type="entry name" value="NAD(P)-binding Rossmann-like Domain"/>
    <property type="match status" value="1"/>
</dbReference>
<reference evidence="2 3" key="1">
    <citation type="journal article" date="2023" name="Environ Microbiome">
        <title>A coral-associated actinobacterium mitigates coral bleaching under heat stress.</title>
        <authorList>
            <person name="Li J."/>
            <person name="Zou Y."/>
            <person name="Li Q."/>
            <person name="Zhang J."/>
            <person name="Bourne D.G."/>
            <person name="Lyu Y."/>
            <person name="Liu C."/>
            <person name="Zhang S."/>
        </authorList>
    </citation>
    <scope>NUCLEOTIDE SEQUENCE [LARGE SCALE GENOMIC DNA]</scope>
    <source>
        <strain evidence="2 3">SCSIO 13291</strain>
    </source>
</reference>
<dbReference type="RefSeq" id="WP_342373601.1">
    <property type="nucleotide sequence ID" value="NZ_CP115965.1"/>
</dbReference>